<dbReference type="KEGG" id="geh:HYN69_06000"/>
<dbReference type="GO" id="GO:0009055">
    <property type="term" value="F:electron transfer activity"/>
    <property type="evidence" value="ECO:0007669"/>
    <property type="project" value="InterPro"/>
</dbReference>
<evidence type="ECO:0000256" key="7">
    <source>
        <dbReference type="SAM" id="SignalP"/>
    </source>
</evidence>
<sequence>MNRVLATLAVLAALGTAAAAATIGFGLYNVSARQGHLAPVAWALHTTFRHSAKLRAPPQSAVPPLTDDMAALGARHYDRACRTCHGTPGTAASATIRAMVPPPPPILQAVADHPPNQLYWIVHEGIKMTAMPPWPAPRKDEAWSIAAFLTRLRDGMTPQEYTALTAPPETPPDAPRGFAYCAGCHGANGRSENPLIPRLDLQDAAYLTRSLQAYADGQRQSGFMAEAATSIPATSLADLAAYFASLPTADTGQSVDPGLAAKGAALAQGQTASPDVPACVACHGPRQTDANRRLIGPDLAGQYPAYLEAQLRLWRDGNRGGGPKSNLMAKAARSLTDDQIEALAAWFAGLQPSTTGPAKRTGPTATITTP</sequence>
<proteinExistence type="predicted"/>
<keyword evidence="7" id="KW-0732">Signal</keyword>
<dbReference type="Pfam" id="PF00034">
    <property type="entry name" value="Cytochrom_C"/>
    <property type="match status" value="1"/>
</dbReference>
<evidence type="ECO:0000313" key="9">
    <source>
        <dbReference type="EMBL" id="AWB48130.1"/>
    </source>
</evidence>
<name>A0A2S0UK40_9RHOB</name>
<reference evidence="9 10" key="1">
    <citation type="submission" date="2018-04" db="EMBL/GenBank/DDBJ databases">
        <title>Genome sequencing of Gemmobacter.</title>
        <authorList>
            <person name="Yi H."/>
            <person name="Baek M.-G."/>
        </authorList>
    </citation>
    <scope>NUCLEOTIDE SEQUENCE [LARGE SCALE GENOMIC DNA]</scope>
    <source>
        <strain evidence="9 10">HYN0069</strain>
    </source>
</reference>
<feature type="signal peptide" evidence="7">
    <location>
        <begin position="1"/>
        <end position="19"/>
    </location>
</feature>
<dbReference type="EMBL" id="CP028918">
    <property type="protein sequence ID" value="AWB48130.1"/>
    <property type="molecule type" value="Genomic_DNA"/>
</dbReference>
<keyword evidence="10" id="KW-1185">Reference proteome</keyword>
<dbReference type="PANTHER" id="PTHR33751:SF9">
    <property type="entry name" value="CYTOCHROME C4"/>
    <property type="match status" value="1"/>
</dbReference>
<dbReference type="Proteomes" id="UP000244496">
    <property type="component" value="Chromosome"/>
</dbReference>
<feature type="chain" id="PRO_5015434950" evidence="7">
    <location>
        <begin position="20"/>
        <end position="370"/>
    </location>
</feature>
<evidence type="ECO:0000259" key="8">
    <source>
        <dbReference type="PROSITE" id="PS51007"/>
    </source>
</evidence>
<keyword evidence="1" id="KW-0813">Transport</keyword>
<organism evidence="9 10">
    <name type="scientific">Paragemmobacter aquarius</name>
    <dbReference type="NCBI Taxonomy" id="2169400"/>
    <lineage>
        <taxon>Bacteria</taxon>
        <taxon>Pseudomonadati</taxon>
        <taxon>Pseudomonadota</taxon>
        <taxon>Alphaproteobacteria</taxon>
        <taxon>Rhodobacterales</taxon>
        <taxon>Paracoccaceae</taxon>
        <taxon>Paragemmobacter</taxon>
    </lineage>
</organism>
<keyword evidence="3 6" id="KW-0479">Metal-binding</keyword>
<dbReference type="GO" id="GO:0020037">
    <property type="term" value="F:heme binding"/>
    <property type="evidence" value="ECO:0007669"/>
    <property type="project" value="InterPro"/>
</dbReference>
<dbReference type="AlphaFoldDB" id="A0A2S0UK40"/>
<keyword evidence="2 6" id="KW-0349">Heme</keyword>
<dbReference type="GO" id="GO:0046872">
    <property type="term" value="F:metal ion binding"/>
    <property type="evidence" value="ECO:0007669"/>
    <property type="project" value="UniProtKB-KW"/>
</dbReference>
<dbReference type="PROSITE" id="PS51007">
    <property type="entry name" value="CYTC"/>
    <property type="match status" value="2"/>
</dbReference>
<dbReference type="InterPro" id="IPR050597">
    <property type="entry name" value="Cytochrome_c_Oxidase_Subunit"/>
</dbReference>
<dbReference type="InterPro" id="IPR009056">
    <property type="entry name" value="Cyt_c-like_dom"/>
</dbReference>
<evidence type="ECO:0000256" key="5">
    <source>
        <dbReference type="ARBA" id="ARBA00023004"/>
    </source>
</evidence>
<dbReference type="OrthoDB" id="9773456at2"/>
<evidence type="ECO:0000313" key="10">
    <source>
        <dbReference type="Proteomes" id="UP000244496"/>
    </source>
</evidence>
<keyword evidence="5 6" id="KW-0408">Iron</keyword>
<keyword evidence="4" id="KW-0249">Electron transport</keyword>
<dbReference type="InterPro" id="IPR036909">
    <property type="entry name" value="Cyt_c-like_dom_sf"/>
</dbReference>
<accession>A0A2S0UK40</accession>
<gene>
    <name evidence="9" type="ORF">HYN69_06000</name>
</gene>
<evidence type="ECO:0000256" key="3">
    <source>
        <dbReference type="ARBA" id="ARBA00022723"/>
    </source>
</evidence>
<evidence type="ECO:0000256" key="6">
    <source>
        <dbReference type="PROSITE-ProRule" id="PRU00433"/>
    </source>
</evidence>
<evidence type="ECO:0000256" key="2">
    <source>
        <dbReference type="ARBA" id="ARBA00022617"/>
    </source>
</evidence>
<dbReference type="PANTHER" id="PTHR33751">
    <property type="entry name" value="CBB3-TYPE CYTOCHROME C OXIDASE SUBUNIT FIXP"/>
    <property type="match status" value="1"/>
</dbReference>
<feature type="domain" description="Cytochrome c" evidence="8">
    <location>
        <begin position="258"/>
        <end position="351"/>
    </location>
</feature>
<dbReference type="RefSeq" id="WP_108434953.1">
    <property type="nucleotide sequence ID" value="NZ_CP028918.1"/>
</dbReference>
<protein>
    <submittedName>
        <fullName evidence="9">Class I triheme cytochrome c</fullName>
    </submittedName>
</protein>
<dbReference type="SUPFAM" id="SSF46626">
    <property type="entry name" value="Cytochrome c"/>
    <property type="match status" value="3"/>
</dbReference>
<evidence type="ECO:0000256" key="4">
    <source>
        <dbReference type="ARBA" id="ARBA00022982"/>
    </source>
</evidence>
<dbReference type="Pfam" id="PF13442">
    <property type="entry name" value="Cytochrome_CBB3"/>
    <property type="match status" value="1"/>
</dbReference>
<dbReference type="Gene3D" id="1.10.760.10">
    <property type="entry name" value="Cytochrome c-like domain"/>
    <property type="match status" value="3"/>
</dbReference>
<evidence type="ECO:0000256" key="1">
    <source>
        <dbReference type="ARBA" id="ARBA00022448"/>
    </source>
</evidence>
<feature type="domain" description="Cytochrome c" evidence="8">
    <location>
        <begin position="68"/>
        <end position="247"/>
    </location>
</feature>